<dbReference type="UniPathway" id="UPA00148">
    <property type="reaction ID" value="UER00236"/>
</dbReference>
<dbReference type="SUPFAM" id="SSF52540">
    <property type="entry name" value="P-loop containing nucleoside triphosphate hydrolases"/>
    <property type="match status" value="1"/>
</dbReference>
<protein>
    <submittedName>
        <fullName evidence="1">Uncharacterized protein</fullName>
    </submittedName>
</protein>
<accession>A0A0Q3TJS8</accession>
<dbReference type="Gene3D" id="3.40.50.300">
    <property type="entry name" value="P-loop containing nucleotide triphosphate hydrolases"/>
    <property type="match status" value="1"/>
</dbReference>
<reference evidence="1 2" key="1">
    <citation type="submission" date="2015-09" db="EMBL/GenBank/DDBJ databases">
        <title>Genome sequencing project for genomic taxonomy and phylogenomics of Bacillus-like bacteria.</title>
        <authorList>
            <person name="Liu B."/>
            <person name="Wang J."/>
            <person name="Zhu Y."/>
            <person name="Liu G."/>
            <person name="Chen Q."/>
            <person name="Chen Z."/>
            <person name="Lan J."/>
            <person name="Che J."/>
            <person name="Ge C."/>
            <person name="Shi H."/>
            <person name="Pan Z."/>
            <person name="Liu X."/>
        </authorList>
    </citation>
    <scope>NUCLEOTIDE SEQUENCE [LARGE SCALE GENOMIC DNA]</scope>
    <source>
        <strain evidence="1 2">LMG 18435</strain>
    </source>
</reference>
<dbReference type="OrthoDB" id="1766664at2"/>
<evidence type="ECO:0000313" key="1">
    <source>
        <dbReference type="EMBL" id="KQL54246.1"/>
    </source>
</evidence>
<dbReference type="GO" id="GO:0009236">
    <property type="term" value="P:cobalamin biosynthetic process"/>
    <property type="evidence" value="ECO:0007669"/>
    <property type="project" value="UniProtKB-UniPathway"/>
</dbReference>
<dbReference type="STRING" id="157838.AN964_12590"/>
<organism evidence="1 2">
    <name type="scientific">Heyndrickxia shackletonii</name>
    <dbReference type="NCBI Taxonomy" id="157838"/>
    <lineage>
        <taxon>Bacteria</taxon>
        <taxon>Bacillati</taxon>
        <taxon>Bacillota</taxon>
        <taxon>Bacilli</taxon>
        <taxon>Bacillales</taxon>
        <taxon>Bacillaceae</taxon>
        <taxon>Heyndrickxia</taxon>
    </lineage>
</organism>
<gene>
    <name evidence="1" type="ORF">AN964_12590</name>
</gene>
<dbReference type="GO" id="GO:0043752">
    <property type="term" value="F:adenosylcobinamide kinase activity"/>
    <property type="evidence" value="ECO:0007669"/>
    <property type="project" value="InterPro"/>
</dbReference>
<name>A0A0Q3TJS8_9BACI</name>
<sequence length="147" mass="17169">MHFVTGGHFNGKATWVRNLYGLAERDDFTWVSFYQTEIIDPVFECTKSNFYIIEGIESYIKSLIEMGLNQQQMIEQMKSLIEDGLDWENAAKERCFILIGTDISKGIVPMEKKNRDWRDITGWVYQDIAAKAEKVDVIWYGISRKLK</sequence>
<keyword evidence="2" id="KW-1185">Reference proteome</keyword>
<dbReference type="InterPro" id="IPR027417">
    <property type="entry name" value="P-loop_NTPase"/>
</dbReference>
<dbReference type="EMBL" id="LJJC01000004">
    <property type="protein sequence ID" value="KQL54246.1"/>
    <property type="molecule type" value="Genomic_DNA"/>
</dbReference>
<comment type="caution">
    <text evidence="1">The sequence shown here is derived from an EMBL/GenBank/DDBJ whole genome shotgun (WGS) entry which is preliminary data.</text>
</comment>
<dbReference type="AlphaFoldDB" id="A0A0Q3TJS8"/>
<evidence type="ECO:0000313" key="2">
    <source>
        <dbReference type="Proteomes" id="UP000051888"/>
    </source>
</evidence>
<dbReference type="Proteomes" id="UP000051888">
    <property type="component" value="Unassembled WGS sequence"/>
</dbReference>
<dbReference type="InterPro" id="IPR003203">
    <property type="entry name" value="CobU/CobP"/>
</dbReference>
<proteinExistence type="predicted"/>
<dbReference type="RefSeq" id="WP_055740012.1">
    <property type="nucleotide sequence ID" value="NZ_JAAIWL010000025.1"/>
</dbReference>
<dbReference type="PATRIC" id="fig|157838.3.peg.2792"/>
<dbReference type="GO" id="GO:0000166">
    <property type="term" value="F:nucleotide binding"/>
    <property type="evidence" value="ECO:0007669"/>
    <property type="project" value="InterPro"/>
</dbReference>
<dbReference type="Pfam" id="PF02283">
    <property type="entry name" value="CobU"/>
    <property type="match status" value="1"/>
</dbReference>